<dbReference type="EMBL" id="BPRB01000275">
    <property type="protein sequence ID" value="GJE62106.1"/>
    <property type="molecule type" value="Genomic_DNA"/>
</dbReference>
<accession>A0ABQ4U5Q2</accession>
<proteinExistence type="predicted"/>
<feature type="transmembrane region" description="Helical" evidence="1">
    <location>
        <begin position="41"/>
        <end position="65"/>
    </location>
</feature>
<gene>
    <name evidence="2" type="ORF">MPOCJGCO_4236</name>
</gene>
<dbReference type="Proteomes" id="UP001055057">
    <property type="component" value="Unassembled WGS sequence"/>
</dbReference>
<sequence>MSTGETEALLTVIYLGMIPVAFLIYAIPSIIAFRRRHPNRFAILVINIAFGGTGIGWLGALVWALGAVHIPNEAGGSYGGESGLNLFVNDPKAVRFVGPPLATGAGGGTPASAALTTLAAVGEIERLSALRASGVLSEPEFIDLKADVLRRVRVRASA</sequence>
<protein>
    <recommendedName>
        <fullName evidence="4">Superinfection immunity protein</fullName>
    </recommendedName>
</protein>
<name>A0ABQ4U5Q2_9HYPH</name>
<evidence type="ECO:0000313" key="3">
    <source>
        <dbReference type="Proteomes" id="UP001055057"/>
    </source>
</evidence>
<keyword evidence="1" id="KW-0812">Transmembrane</keyword>
<keyword evidence="1" id="KW-0472">Membrane</keyword>
<reference evidence="2" key="2">
    <citation type="submission" date="2021-08" db="EMBL/GenBank/DDBJ databases">
        <authorList>
            <person name="Tani A."/>
            <person name="Ola A."/>
            <person name="Ogura Y."/>
            <person name="Katsura K."/>
            <person name="Hayashi T."/>
        </authorList>
    </citation>
    <scope>NUCLEOTIDE SEQUENCE</scope>
    <source>
        <strain evidence="2">DSM 23632</strain>
    </source>
</reference>
<keyword evidence="3" id="KW-1185">Reference proteome</keyword>
<dbReference type="InterPro" id="IPR016410">
    <property type="entry name" value="Phage_imm"/>
</dbReference>
<dbReference type="Pfam" id="PF14373">
    <property type="entry name" value="Imm_superinfect"/>
    <property type="match status" value="1"/>
</dbReference>
<evidence type="ECO:0000256" key="1">
    <source>
        <dbReference type="SAM" id="Phobius"/>
    </source>
</evidence>
<evidence type="ECO:0000313" key="2">
    <source>
        <dbReference type="EMBL" id="GJE62106.1"/>
    </source>
</evidence>
<feature type="transmembrane region" description="Helical" evidence="1">
    <location>
        <begin position="12"/>
        <end position="34"/>
    </location>
</feature>
<evidence type="ECO:0008006" key="4">
    <source>
        <dbReference type="Google" id="ProtNLM"/>
    </source>
</evidence>
<organism evidence="2 3">
    <name type="scientific">Methylobacterium trifolii</name>
    <dbReference type="NCBI Taxonomy" id="1003092"/>
    <lineage>
        <taxon>Bacteria</taxon>
        <taxon>Pseudomonadati</taxon>
        <taxon>Pseudomonadota</taxon>
        <taxon>Alphaproteobacteria</taxon>
        <taxon>Hyphomicrobiales</taxon>
        <taxon>Methylobacteriaceae</taxon>
        <taxon>Methylobacterium</taxon>
    </lineage>
</organism>
<keyword evidence="1" id="KW-1133">Transmembrane helix</keyword>
<dbReference type="RefSeq" id="WP_238184727.1">
    <property type="nucleotide sequence ID" value="NZ_BPRB01000275.1"/>
</dbReference>
<comment type="caution">
    <text evidence="2">The sequence shown here is derived from an EMBL/GenBank/DDBJ whole genome shotgun (WGS) entry which is preliminary data.</text>
</comment>
<reference evidence="2" key="1">
    <citation type="journal article" date="2021" name="Front. Microbiol.">
        <title>Comprehensive Comparative Genomics and Phenotyping of Methylobacterium Species.</title>
        <authorList>
            <person name="Alessa O."/>
            <person name="Ogura Y."/>
            <person name="Fujitani Y."/>
            <person name="Takami H."/>
            <person name="Hayashi T."/>
            <person name="Sahin N."/>
            <person name="Tani A."/>
        </authorList>
    </citation>
    <scope>NUCLEOTIDE SEQUENCE</scope>
    <source>
        <strain evidence="2">DSM 23632</strain>
    </source>
</reference>